<comment type="caution">
    <text evidence="2">The sequence shown here is derived from an EMBL/GenBank/DDBJ whole genome shotgun (WGS) entry which is preliminary data.</text>
</comment>
<dbReference type="EMBL" id="BARU01004468">
    <property type="protein sequence ID" value="GAH20754.1"/>
    <property type="molecule type" value="Genomic_DNA"/>
</dbReference>
<gene>
    <name evidence="2" type="ORF">S03H2_08983</name>
</gene>
<evidence type="ECO:0000313" key="2">
    <source>
        <dbReference type="EMBL" id="GAH20754.1"/>
    </source>
</evidence>
<name>X1EUA5_9ZZZZ</name>
<feature type="domain" description="Tip attachment protein J" evidence="1">
    <location>
        <begin position="1"/>
        <end position="81"/>
    </location>
</feature>
<proteinExistence type="predicted"/>
<accession>X1EUA5</accession>
<evidence type="ECO:0000259" key="1">
    <source>
        <dbReference type="Pfam" id="PF13550"/>
    </source>
</evidence>
<dbReference type="Pfam" id="PF13550">
    <property type="entry name" value="Phage-tail_3"/>
    <property type="match status" value="1"/>
</dbReference>
<protein>
    <recommendedName>
        <fullName evidence="1">Tip attachment protein J domain-containing protein</fullName>
    </recommendedName>
</protein>
<reference evidence="2" key="1">
    <citation type="journal article" date="2014" name="Front. Microbiol.">
        <title>High frequency of phylogenetically diverse reductive dehalogenase-homologous genes in deep subseafloor sedimentary metagenomes.</title>
        <authorList>
            <person name="Kawai M."/>
            <person name="Futagami T."/>
            <person name="Toyoda A."/>
            <person name="Takaki Y."/>
            <person name="Nishi S."/>
            <person name="Hori S."/>
            <person name="Arai W."/>
            <person name="Tsubouchi T."/>
            <person name="Morono Y."/>
            <person name="Uchiyama I."/>
            <person name="Ito T."/>
            <person name="Fujiyama A."/>
            <person name="Inagaki F."/>
            <person name="Takami H."/>
        </authorList>
    </citation>
    <scope>NUCLEOTIDE SEQUENCE</scope>
    <source>
        <strain evidence="2">Expedition CK06-06</strain>
    </source>
</reference>
<organism evidence="2">
    <name type="scientific">marine sediment metagenome</name>
    <dbReference type="NCBI Taxonomy" id="412755"/>
    <lineage>
        <taxon>unclassified sequences</taxon>
        <taxon>metagenomes</taxon>
        <taxon>ecological metagenomes</taxon>
    </lineage>
</organism>
<dbReference type="AlphaFoldDB" id="X1EUA5"/>
<dbReference type="InterPro" id="IPR032876">
    <property type="entry name" value="J_dom"/>
</dbReference>
<sequence>DALQDYKRVPLTIFDSGAGLAQKKVVLELFGVIKQSEAWRAGMYRLACNKLLKSTIEFEANIDAIACTIGDVIYVQHDVPEWGAGGRVLSATSNTVTIEQSLQVSEGTDEIKIKVYNPTTKEDQIETHLVSNISGPIITIEDTWSKCPKYHKTISHTSC</sequence>
<feature type="non-terminal residue" evidence="2">
    <location>
        <position position="1"/>
    </location>
</feature>